<proteinExistence type="inferred from homology"/>
<feature type="transmembrane region" description="Helical" evidence="3">
    <location>
        <begin position="193"/>
        <end position="213"/>
    </location>
</feature>
<feature type="transmembrane region" description="Helical" evidence="3">
    <location>
        <begin position="352"/>
        <end position="372"/>
    </location>
</feature>
<feature type="transmembrane region" description="Helical" evidence="3">
    <location>
        <begin position="295"/>
        <end position="314"/>
    </location>
</feature>
<dbReference type="AlphaFoldDB" id="A0A7S0H8J2"/>
<name>A0A7S0H8J2_9EUKA</name>
<protein>
    <recommendedName>
        <fullName evidence="5">Major facilitator superfamily (MFS) profile domain-containing protein</fullName>
    </recommendedName>
</protein>
<dbReference type="CDD" id="cd06174">
    <property type="entry name" value="MFS"/>
    <property type="match status" value="1"/>
</dbReference>
<feature type="transmembrane region" description="Helical" evidence="3">
    <location>
        <begin position="79"/>
        <end position="97"/>
    </location>
</feature>
<dbReference type="GO" id="GO:0005886">
    <property type="term" value="C:plasma membrane"/>
    <property type="evidence" value="ECO:0007669"/>
    <property type="project" value="TreeGrafter"/>
</dbReference>
<dbReference type="PANTHER" id="PTHR10686">
    <property type="entry name" value="FOLATE TRANSPORTER"/>
    <property type="match status" value="1"/>
</dbReference>
<keyword evidence="3" id="KW-0472">Membrane</keyword>
<accession>A0A7S0H8J2</accession>
<keyword evidence="3" id="KW-1133">Transmembrane helix</keyword>
<evidence type="ECO:0000256" key="2">
    <source>
        <dbReference type="SAM" id="MobiDB-lite"/>
    </source>
</evidence>
<dbReference type="GO" id="GO:0090482">
    <property type="term" value="F:vitamin transmembrane transporter activity"/>
    <property type="evidence" value="ECO:0007669"/>
    <property type="project" value="InterPro"/>
</dbReference>
<feature type="transmembrane region" description="Helical" evidence="3">
    <location>
        <begin position="264"/>
        <end position="283"/>
    </location>
</feature>
<dbReference type="EMBL" id="HBEM01031280">
    <property type="protein sequence ID" value="CAD8462356.1"/>
    <property type="molecule type" value="Transcribed_RNA"/>
</dbReference>
<dbReference type="SUPFAM" id="SSF103473">
    <property type="entry name" value="MFS general substrate transporter"/>
    <property type="match status" value="1"/>
</dbReference>
<feature type="transmembrane region" description="Helical" evidence="3">
    <location>
        <begin position="326"/>
        <end position="346"/>
    </location>
</feature>
<comment type="similarity">
    <text evidence="1">Belongs to the reduced folate carrier (RFC) transporter (TC 2.A.48) family.</text>
</comment>
<evidence type="ECO:0008006" key="5">
    <source>
        <dbReference type="Google" id="ProtNLM"/>
    </source>
</evidence>
<dbReference type="InterPro" id="IPR036259">
    <property type="entry name" value="MFS_trans_sf"/>
</dbReference>
<feature type="region of interest" description="Disordered" evidence="2">
    <location>
        <begin position="445"/>
        <end position="479"/>
    </location>
</feature>
<organism evidence="4">
    <name type="scientific">Amorphochlora amoebiformis</name>
    <dbReference type="NCBI Taxonomy" id="1561963"/>
    <lineage>
        <taxon>Eukaryota</taxon>
        <taxon>Sar</taxon>
        <taxon>Rhizaria</taxon>
        <taxon>Cercozoa</taxon>
        <taxon>Chlorarachniophyceae</taxon>
        <taxon>Amorphochlora</taxon>
    </lineage>
</organism>
<dbReference type="InterPro" id="IPR002666">
    <property type="entry name" value="Folate_carrier"/>
</dbReference>
<dbReference type="PANTHER" id="PTHR10686:SF18">
    <property type="entry name" value="IP11787P-RELATED"/>
    <property type="match status" value="1"/>
</dbReference>
<keyword evidence="3" id="KW-0812">Transmembrane</keyword>
<dbReference type="Pfam" id="PF01770">
    <property type="entry name" value="Folate_carrier"/>
    <property type="match status" value="2"/>
</dbReference>
<evidence type="ECO:0000256" key="3">
    <source>
        <dbReference type="SAM" id="Phobius"/>
    </source>
</evidence>
<evidence type="ECO:0000313" key="4">
    <source>
        <dbReference type="EMBL" id="CAD8462356.1"/>
    </source>
</evidence>
<evidence type="ECO:0000256" key="1">
    <source>
        <dbReference type="ARBA" id="ARBA00005773"/>
    </source>
</evidence>
<dbReference type="Gene3D" id="1.20.1250.20">
    <property type="entry name" value="MFS general substrate transporter like domains"/>
    <property type="match status" value="1"/>
</dbReference>
<feature type="transmembrane region" description="Helical" evidence="3">
    <location>
        <begin position="384"/>
        <end position="404"/>
    </location>
</feature>
<feature type="transmembrane region" description="Helical" evidence="3">
    <location>
        <begin position="37"/>
        <end position="59"/>
    </location>
</feature>
<feature type="transmembrane region" description="Helical" evidence="3">
    <location>
        <begin position="118"/>
        <end position="139"/>
    </location>
</feature>
<sequence length="579" mass="63374">MEASAARRGDAKLALVDVSAQEQASSRDSDVSNSKRYNVFLGLCLVGFFINCQPSEPFLTRFLIEDKGLTEDQLDNEVWPYNTYGSFFFLLPVGFVAEIYGYRRVVFIGLLCREATRIILLFADGVALMAVMQVTYAAATCANTIYFAYAYMVVAQEDFDLSSSLMRFSYHAGNMLGAIVGQLLVDAGHPLRLLFYLSWGFTTLGLLCFIFLLPAPTRTPPPSLAGLLLSARRGRGNANDDSGGFSSVYKELQLLYKPTRIRNWSIYWAIMFGVHSMVGNYYQNQVYNVDPDTKFGYLEAAMEAAAAVGALAAFKSSTIGPKWTSPMIFGLASATGVCLLLASLVVENLIAIGLFNILPMGMFGFGITLASAQIATDALTPRYAVAFSLNTFVSLGIATIVQQIAAAQKTTTDGYYIIAMVESFLLAIWAAVATFSYSPTRLTGAEAKGKQDDNNNEPPSQVDIEESKGEKQHQNGSLQQDSIAEDEIGGFSPAGNNISQVQASRLGYGSIDNRKPLDRIGDKNEVSRRCRATRSLSRCTSERLKNTCNTVGKSYRVTRRGVRQEARNRMRTAALFTTA</sequence>
<feature type="transmembrane region" description="Helical" evidence="3">
    <location>
        <begin position="416"/>
        <end position="438"/>
    </location>
</feature>
<gene>
    <name evidence="4" type="ORF">LAMO00422_LOCUS21316</name>
</gene>
<reference evidence="4" key="1">
    <citation type="submission" date="2021-01" db="EMBL/GenBank/DDBJ databases">
        <authorList>
            <person name="Corre E."/>
            <person name="Pelletier E."/>
            <person name="Niang G."/>
            <person name="Scheremetjew M."/>
            <person name="Finn R."/>
            <person name="Kale V."/>
            <person name="Holt S."/>
            <person name="Cochrane G."/>
            <person name="Meng A."/>
            <person name="Brown T."/>
            <person name="Cohen L."/>
        </authorList>
    </citation>
    <scope>NUCLEOTIDE SEQUENCE</scope>
    <source>
        <strain evidence="4">CCMP2058</strain>
    </source>
</reference>